<dbReference type="SUPFAM" id="SSF50965">
    <property type="entry name" value="Galactose oxidase, central domain"/>
    <property type="match status" value="1"/>
</dbReference>
<evidence type="ECO:0000313" key="2">
    <source>
        <dbReference type="EMBL" id="MBA0727728.1"/>
    </source>
</evidence>
<feature type="region of interest" description="Disordered" evidence="1">
    <location>
        <begin position="162"/>
        <end position="181"/>
    </location>
</feature>
<dbReference type="AlphaFoldDB" id="A0A7J9AUI4"/>
<keyword evidence="3" id="KW-1185">Reference proteome</keyword>
<organism evidence="2 3">
    <name type="scientific">Gossypium laxum</name>
    <dbReference type="NCBI Taxonomy" id="34288"/>
    <lineage>
        <taxon>Eukaryota</taxon>
        <taxon>Viridiplantae</taxon>
        <taxon>Streptophyta</taxon>
        <taxon>Embryophyta</taxon>
        <taxon>Tracheophyta</taxon>
        <taxon>Spermatophyta</taxon>
        <taxon>Magnoliopsida</taxon>
        <taxon>eudicotyledons</taxon>
        <taxon>Gunneridae</taxon>
        <taxon>Pentapetalae</taxon>
        <taxon>rosids</taxon>
        <taxon>malvids</taxon>
        <taxon>Malvales</taxon>
        <taxon>Malvaceae</taxon>
        <taxon>Malvoideae</taxon>
        <taxon>Gossypium</taxon>
    </lineage>
</organism>
<evidence type="ECO:0000256" key="1">
    <source>
        <dbReference type="SAM" id="MobiDB-lite"/>
    </source>
</evidence>
<dbReference type="InterPro" id="IPR011043">
    <property type="entry name" value="Gal_Oxase/kelch_b-propeller"/>
</dbReference>
<sequence length="206" mass="23159">MEHLMWSHLWRIYLGKLLEIKGVVEVYIPCGDSHSAVAIRNILMVYRGDCGDRYHGDVDMFNKGNSIWSRLTAQGSLPGVGVGHAVVSIGTKPQWRFSHTVLFTKSDISICGRCGEDEHPIKELLVLQLGAQHPNVRYNMCTIFGSHWNLEEHSLLLSQYLSPSQSNQEQAPPQKPTSPMVSHELNLFKPLHHIPSNCQLNSVPNN</sequence>
<reference evidence="2 3" key="1">
    <citation type="journal article" date="2019" name="Genome Biol. Evol.">
        <title>Insights into the evolution of the New World diploid cottons (Gossypium, subgenus Houzingenia) based on genome sequencing.</title>
        <authorList>
            <person name="Grover C.E."/>
            <person name="Arick M.A. 2nd"/>
            <person name="Thrash A."/>
            <person name="Conover J.L."/>
            <person name="Sanders W.S."/>
            <person name="Peterson D.G."/>
            <person name="Frelichowski J.E."/>
            <person name="Scheffler J.A."/>
            <person name="Scheffler B.E."/>
            <person name="Wendel J.F."/>
        </authorList>
    </citation>
    <scope>NUCLEOTIDE SEQUENCE [LARGE SCALE GENOMIC DNA]</scope>
    <source>
        <strain evidence="2">4</strain>
        <tissue evidence="2">Leaf</tissue>
    </source>
</reference>
<gene>
    <name evidence="2" type="ORF">Golax_000693</name>
</gene>
<dbReference type="EMBL" id="JABEZV010000013">
    <property type="protein sequence ID" value="MBA0727728.1"/>
    <property type="molecule type" value="Genomic_DNA"/>
</dbReference>
<evidence type="ECO:0000313" key="3">
    <source>
        <dbReference type="Proteomes" id="UP000593574"/>
    </source>
</evidence>
<dbReference type="InterPro" id="IPR015915">
    <property type="entry name" value="Kelch-typ_b-propeller"/>
</dbReference>
<name>A0A7J9AUI4_9ROSI</name>
<comment type="caution">
    <text evidence="2">The sequence shown here is derived from an EMBL/GenBank/DDBJ whole genome shotgun (WGS) entry which is preliminary data.</text>
</comment>
<proteinExistence type="predicted"/>
<feature type="non-terminal residue" evidence="2">
    <location>
        <position position="1"/>
    </location>
</feature>
<dbReference type="Proteomes" id="UP000593574">
    <property type="component" value="Unassembled WGS sequence"/>
</dbReference>
<protein>
    <submittedName>
        <fullName evidence="2">Uncharacterized protein</fullName>
    </submittedName>
</protein>
<dbReference type="Gene3D" id="2.120.10.80">
    <property type="entry name" value="Kelch-type beta propeller"/>
    <property type="match status" value="1"/>
</dbReference>
<accession>A0A7J9AUI4</accession>